<keyword evidence="5" id="KW-0862">Zinc</keyword>
<evidence type="ECO:0000256" key="1">
    <source>
        <dbReference type="ARBA" id="ARBA00004882"/>
    </source>
</evidence>
<accession>A0A382BIJ7</accession>
<feature type="domain" description="CMP/dCMP-type deaminase" evidence="7">
    <location>
        <begin position="1"/>
        <end position="118"/>
    </location>
</feature>
<dbReference type="PROSITE" id="PS00903">
    <property type="entry name" value="CYT_DCMP_DEAMINASES_1"/>
    <property type="match status" value="1"/>
</dbReference>
<feature type="non-terminal residue" evidence="8">
    <location>
        <position position="227"/>
    </location>
</feature>
<dbReference type="InterPro" id="IPR024072">
    <property type="entry name" value="DHFR-like_dom_sf"/>
</dbReference>
<dbReference type="InterPro" id="IPR016192">
    <property type="entry name" value="APOBEC/CMP_deaminase_Zn-bd"/>
</dbReference>
<reference evidence="8" key="1">
    <citation type="submission" date="2018-05" db="EMBL/GenBank/DDBJ databases">
        <authorList>
            <person name="Lanie J.A."/>
            <person name="Ng W.-L."/>
            <person name="Kazmierczak K.M."/>
            <person name="Andrzejewski T.M."/>
            <person name="Davidsen T.M."/>
            <person name="Wayne K.J."/>
            <person name="Tettelin H."/>
            <person name="Glass J.I."/>
            <person name="Rusch D."/>
            <person name="Podicherti R."/>
            <person name="Tsui H.-C.T."/>
            <person name="Winkler M.E."/>
        </authorList>
    </citation>
    <scope>NUCLEOTIDE SEQUENCE</scope>
</reference>
<dbReference type="InterPro" id="IPR004794">
    <property type="entry name" value="Eubact_RibD"/>
</dbReference>
<evidence type="ECO:0000256" key="4">
    <source>
        <dbReference type="ARBA" id="ARBA00022723"/>
    </source>
</evidence>
<dbReference type="GO" id="GO:0009231">
    <property type="term" value="P:riboflavin biosynthetic process"/>
    <property type="evidence" value="ECO:0007669"/>
    <property type="project" value="UniProtKB-UniPathway"/>
</dbReference>
<dbReference type="InterPro" id="IPR002734">
    <property type="entry name" value="RibDG_C"/>
</dbReference>
<evidence type="ECO:0000256" key="6">
    <source>
        <dbReference type="ARBA" id="ARBA00023268"/>
    </source>
</evidence>
<sequence length="227" mass="24131">MDRALRMAALGRGLTSPNPLVGAVVISPSGAVVGSGYHRRAGEPHAEVYALRAAGPAARGATLFSTLEPCCHTGRTGPCVDRIVEAGIARVVIGVEDPNPQVHGKGIQFLREHGIAVTVGVREAEAARLNLPFFIRVRYGRPFVMMKVALTRDECVAETLGVRSNITAEQATSDVHALRAEFDAVGVGSGTMLIDDPELTVRASPQTRPLTRVIFDSRLRVPCSAAM</sequence>
<dbReference type="SUPFAM" id="SSF53597">
    <property type="entry name" value="Dihydrofolate reductase-like"/>
    <property type="match status" value="1"/>
</dbReference>
<organism evidence="8">
    <name type="scientific">marine metagenome</name>
    <dbReference type="NCBI Taxonomy" id="408172"/>
    <lineage>
        <taxon>unclassified sequences</taxon>
        <taxon>metagenomes</taxon>
        <taxon>ecological metagenomes</taxon>
    </lineage>
</organism>
<dbReference type="PROSITE" id="PS51747">
    <property type="entry name" value="CYT_DCMP_DEAMINASES_2"/>
    <property type="match status" value="1"/>
</dbReference>
<gene>
    <name evidence="8" type="ORF">METZ01_LOCUS166514</name>
</gene>
<dbReference type="InterPro" id="IPR002125">
    <property type="entry name" value="CMP_dCMP_dom"/>
</dbReference>
<dbReference type="EMBL" id="UINC01029991">
    <property type="protein sequence ID" value="SVB13660.1"/>
    <property type="molecule type" value="Genomic_DNA"/>
</dbReference>
<dbReference type="SUPFAM" id="SSF53927">
    <property type="entry name" value="Cytidine deaminase-like"/>
    <property type="match status" value="1"/>
</dbReference>
<dbReference type="GO" id="GO:0008270">
    <property type="term" value="F:zinc ion binding"/>
    <property type="evidence" value="ECO:0007669"/>
    <property type="project" value="InterPro"/>
</dbReference>
<dbReference type="PANTHER" id="PTHR11079:SF162">
    <property type="entry name" value="RIBOFLAVIN BIOSYNTHESIS PROTEIN PYRD, CHLOROPLASTIC"/>
    <property type="match status" value="1"/>
</dbReference>
<dbReference type="GO" id="GO:0008703">
    <property type="term" value="F:5-amino-6-(5-phosphoribosylamino)uracil reductase activity"/>
    <property type="evidence" value="ECO:0007669"/>
    <property type="project" value="InterPro"/>
</dbReference>
<keyword evidence="3" id="KW-0686">Riboflavin biosynthesis</keyword>
<dbReference type="Gene3D" id="3.40.430.10">
    <property type="entry name" value="Dihydrofolate Reductase, subunit A"/>
    <property type="match status" value="1"/>
</dbReference>
<comment type="pathway">
    <text evidence="1">Cofactor biosynthesis; riboflavin biosynthesis; 5-amino-6-(D-ribitylamino)uracil from GTP: step 2/4.</text>
</comment>
<dbReference type="Pfam" id="PF01872">
    <property type="entry name" value="RibD_C"/>
    <property type="match status" value="1"/>
</dbReference>
<comment type="pathway">
    <text evidence="2">Cofactor biosynthesis; riboflavin biosynthesis; 5-amino-6-(D-ribitylamino)uracil from GTP: step 3/4.</text>
</comment>
<evidence type="ECO:0000313" key="8">
    <source>
        <dbReference type="EMBL" id="SVB13660.1"/>
    </source>
</evidence>
<evidence type="ECO:0000256" key="3">
    <source>
        <dbReference type="ARBA" id="ARBA00022619"/>
    </source>
</evidence>
<dbReference type="GO" id="GO:0008835">
    <property type="term" value="F:diaminohydroxyphosphoribosylaminopyrimidine deaminase activity"/>
    <property type="evidence" value="ECO:0007669"/>
    <property type="project" value="InterPro"/>
</dbReference>
<dbReference type="NCBIfam" id="TIGR00326">
    <property type="entry name" value="eubact_ribD"/>
    <property type="match status" value="1"/>
</dbReference>
<keyword evidence="6" id="KW-0511">Multifunctional enzyme</keyword>
<proteinExistence type="predicted"/>
<dbReference type="UniPathway" id="UPA00275">
    <property type="reaction ID" value="UER00401"/>
</dbReference>
<dbReference type="CDD" id="cd01284">
    <property type="entry name" value="Riboflavin_deaminase-reductase"/>
    <property type="match status" value="1"/>
</dbReference>
<dbReference type="AlphaFoldDB" id="A0A382BIJ7"/>
<evidence type="ECO:0000256" key="2">
    <source>
        <dbReference type="ARBA" id="ARBA00004910"/>
    </source>
</evidence>
<name>A0A382BIJ7_9ZZZZ</name>
<protein>
    <recommendedName>
        <fullName evidence="7">CMP/dCMP-type deaminase domain-containing protein</fullName>
    </recommendedName>
</protein>
<keyword evidence="4" id="KW-0479">Metal-binding</keyword>
<evidence type="ECO:0000259" key="7">
    <source>
        <dbReference type="PROSITE" id="PS51747"/>
    </source>
</evidence>
<dbReference type="PANTHER" id="PTHR11079">
    <property type="entry name" value="CYTOSINE DEAMINASE FAMILY MEMBER"/>
    <property type="match status" value="1"/>
</dbReference>
<dbReference type="InterPro" id="IPR016193">
    <property type="entry name" value="Cytidine_deaminase-like"/>
</dbReference>
<dbReference type="Gene3D" id="3.40.140.10">
    <property type="entry name" value="Cytidine Deaminase, domain 2"/>
    <property type="match status" value="1"/>
</dbReference>
<evidence type="ECO:0000256" key="5">
    <source>
        <dbReference type="ARBA" id="ARBA00022833"/>
    </source>
</evidence>
<dbReference type="Pfam" id="PF00383">
    <property type="entry name" value="dCMP_cyt_deam_1"/>
    <property type="match status" value="1"/>
</dbReference>